<sequence>MNTYAPTERHLRDVLIFLYNMKKTATEAHQELVEVYGEESLSLAACRKFYAQFDKGVFYESDRKSTAKQVN</sequence>
<reference evidence="2" key="2">
    <citation type="submission" date="2020-05" db="UniProtKB">
        <authorList>
            <consortium name="EnsemblMetazoa"/>
        </authorList>
    </citation>
    <scope>IDENTIFICATION</scope>
    <source>
        <strain evidence="2">WRAIR2</strain>
    </source>
</reference>
<dbReference type="EnsemblMetazoa" id="ADIR014333-RA">
    <property type="protein sequence ID" value="ADIR014333-PA"/>
    <property type="gene ID" value="ADIR014333"/>
</dbReference>
<accession>A0A182NWS2</accession>
<dbReference type="Gene3D" id="1.10.10.1450">
    <property type="match status" value="1"/>
</dbReference>
<evidence type="ECO:0000313" key="2">
    <source>
        <dbReference type="EnsemblMetazoa" id="ADIR014333-PA"/>
    </source>
</evidence>
<keyword evidence="3" id="KW-1185">Reference proteome</keyword>
<dbReference type="VEuPathDB" id="VectorBase:ADIR014333"/>
<dbReference type="Proteomes" id="UP000075884">
    <property type="component" value="Unassembled WGS sequence"/>
</dbReference>
<name>A0A182NWS2_9DIPT</name>
<dbReference type="InterPro" id="IPR041426">
    <property type="entry name" value="Mos1_HTH"/>
</dbReference>
<reference evidence="3" key="1">
    <citation type="submission" date="2013-03" db="EMBL/GenBank/DDBJ databases">
        <title>The Genome Sequence of Anopheles dirus WRAIR2.</title>
        <authorList>
            <consortium name="The Broad Institute Genomics Platform"/>
            <person name="Neafsey D.E."/>
            <person name="Walton C."/>
            <person name="Walker B."/>
            <person name="Young S.K."/>
            <person name="Zeng Q."/>
            <person name="Gargeya S."/>
            <person name="Fitzgerald M."/>
            <person name="Haas B."/>
            <person name="Abouelleil A."/>
            <person name="Allen A.W."/>
            <person name="Alvarado L."/>
            <person name="Arachchi H.M."/>
            <person name="Berlin A.M."/>
            <person name="Chapman S.B."/>
            <person name="Gainer-Dewar J."/>
            <person name="Goldberg J."/>
            <person name="Griggs A."/>
            <person name="Gujja S."/>
            <person name="Hansen M."/>
            <person name="Howarth C."/>
            <person name="Imamovic A."/>
            <person name="Ireland A."/>
            <person name="Larimer J."/>
            <person name="McCowan C."/>
            <person name="Murphy C."/>
            <person name="Pearson M."/>
            <person name="Poon T.W."/>
            <person name="Priest M."/>
            <person name="Roberts A."/>
            <person name="Saif S."/>
            <person name="Shea T."/>
            <person name="Sisk P."/>
            <person name="Sykes S."/>
            <person name="Wortman J."/>
            <person name="Nusbaum C."/>
            <person name="Birren B."/>
        </authorList>
    </citation>
    <scope>NUCLEOTIDE SEQUENCE [LARGE SCALE GENOMIC DNA]</scope>
    <source>
        <strain evidence="3">WRAIR2</strain>
    </source>
</reference>
<protein>
    <submittedName>
        <fullName evidence="2">HTH_48 domain-containing protein</fullName>
    </submittedName>
</protein>
<organism evidence="2 3">
    <name type="scientific">Anopheles dirus</name>
    <dbReference type="NCBI Taxonomy" id="7168"/>
    <lineage>
        <taxon>Eukaryota</taxon>
        <taxon>Metazoa</taxon>
        <taxon>Ecdysozoa</taxon>
        <taxon>Arthropoda</taxon>
        <taxon>Hexapoda</taxon>
        <taxon>Insecta</taxon>
        <taxon>Pterygota</taxon>
        <taxon>Neoptera</taxon>
        <taxon>Endopterygota</taxon>
        <taxon>Diptera</taxon>
        <taxon>Nematocera</taxon>
        <taxon>Culicoidea</taxon>
        <taxon>Culicidae</taxon>
        <taxon>Anophelinae</taxon>
        <taxon>Anopheles</taxon>
    </lineage>
</organism>
<proteinExistence type="predicted"/>
<dbReference type="AlphaFoldDB" id="A0A182NWS2"/>
<feature type="domain" description="Mos1 transposase HTH" evidence="1">
    <location>
        <begin position="9"/>
        <end position="56"/>
    </location>
</feature>
<evidence type="ECO:0000259" key="1">
    <source>
        <dbReference type="Pfam" id="PF17906"/>
    </source>
</evidence>
<dbReference type="Pfam" id="PF17906">
    <property type="entry name" value="HTH_48"/>
    <property type="match status" value="1"/>
</dbReference>
<evidence type="ECO:0000313" key="3">
    <source>
        <dbReference type="Proteomes" id="UP000075884"/>
    </source>
</evidence>